<keyword evidence="5 6" id="KW-0472">Membrane</keyword>
<gene>
    <name evidence="7" type="primary">nikQ</name>
    <name evidence="7" type="ORF">ZNDK_0012</name>
</gene>
<evidence type="ECO:0000256" key="2">
    <source>
        <dbReference type="ARBA" id="ARBA00022475"/>
    </source>
</evidence>
<comment type="caution">
    <text evidence="7">The sequence shown here is derived from an EMBL/GenBank/DDBJ whole genome shotgun (WGS) entry which is preliminary data.</text>
</comment>
<dbReference type="AlphaFoldDB" id="A0A6L2R3U5"/>
<dbReference type="InterPro" id="IPR003339">
    <property type="entry name" value="ABC/ECF_trnsptr_transmembrane"/>
</dbReference>
<feature type="transmembrane region" description="Helical" evidence="6">
    <location>
        <begin position="229"/>
        <end position="247"/>
    </location>
</feature>
<feature type="transmembrane region" description="Helical" evidence="6">
    <location>
        <begin position="25"/>
        <end position="55"/>
    </location>
</feature>
<keyword evidence="2" id="KW-1003">Cell membrane</keyword>
<dbReference type="CDD" id="cd16914">
    <property type="entry name" value="EcfT"/>
    <property type="match status" value="1"/>
</dbReference>
<protein>
    <submittedName>
        <fullName evidence="7">Ni2+ ABC transporter permease NikQ</fullName>
    </submittedName>
</protein>
<comment type="subcellular location">
    <subcellularLocation>
        <location evidence="1">Membrane</location>
        <topology evidence="1">Multi-pass membrane protein</topology>
    </subcellularLocation>
</comment>
<dbReference type="PANTHER" id="PTHR34857:SF2">
    <property type="entry name" value="SLL0384 PROTEIN"/>
    <property type="match status" value="1"/>
</dbReference>
<evidence type="ECO:0000256" key="4">
    <source>
        <dbReference type="ARBA" id="ARBA00022989"/>
    </source>
</evidence>
<keyword evidence="4 6" id="KW-1133">Transmembrane helix</keyword>
<organism evidence="7 8">
    <name type="scientific">Candidatus Desulfovibrio kirbyi</name>
    <dbReference type="NCBI Taxonomy" id="2696086"/>
    <lineage>
        <taxon>Bacteria</taxon>
        <taxon>Pseudomonadati</taxon>
        <taxon>Thermodesulfobacteriota</taxon>
        <taxon>Desulfovibrionia</taxon>
        <taxon>Desulfovibrionales</taxon>
        <taxon>Desulfovibrionaceae</taxon>
        <taxon>Desulfovibrio</taxon>
    </lineage>
</organism>
<dbReference type="InterPro" id="IPR051611">
    <property type="entry name" value="ECF_transporter_component"/>
</dbReference>
<evidence type="ECO:0000313" key="7">
    <source>
        <dbReference type="EMBL" id="GFH62241.1"/>
    </source>
</evidence>
<keyword evidence="3 6" id="KW-0812">Transmembrane</keyword>
<feature type="transmembrane region" description="Helical" evidence="6">
    <location>
        <begin position="105"/>
        <end position="123"/>
    </location>
</feature>
<dbReference type="Pfam" id="PF02361">
    <property type="entry name" value="CbiQ"/>
    <property type="match status" value="1"/>
</dbReference>
<dbReference type="Proteomes" id="UP000505077">
    <property type="component" value="Unassembled WGS sequence"/>
</dbReference>
<evidence type="ECO:0000313" key="8">
    <source>
        <dbReference type="Proteomes" id="UP000505077"/>
    </source>
</evidence>
<sequence>MPADEGALFRDSRIARLDPRVRLALALPVIICLAVLRSPAAAGLGLALACALLLLARPRLVPMARRLAVVNVFLFFLWCVTPLTMPGDAFWGIAAISREGVRLSLMVTLKANAITCIFLALVAGMDPSSVGYALTRLRCPQKLAFLFLFTGRYVPMLVKEWQNLVTTARLRAFEPRAHPHTYRTLASLLGLLLVRGYDRSVRVREAMLLRGFTGRFCSVTEFRVRPVDVFFACCVLAALAVVIAWEARGEHV</sequence>
<evidence type="ECO:0000256" key="3">
    <source>
        <dbReference type="ARBA" id="ARBA00022692"/>
    </source>
</evidence>
<reference evidence="7 8" key="1">
    <citation type="journal article" date="2020" name="ISME J.">
        <title>Parallel Reductive Genome Evolution in Desulfovibrio Ectosymbionts Independently Acquired by Trichonympha Protists in the Termite Gut.</title>
        <authorList>
            <person name="Takeuchi M."/>
            <person name="Kuwahara H."/>
            <person name="Murakami T."/>
            <person name="Takahashi K."/>
            <person name="Kajitani R."/>
            <person name="Toyoda A."/>
            <person name="Itoh T."/>
            <person name="Ohkuma M."/>
            <person name="Hongoh Y."/>
        </authorList>
    </citation>
    <scope>NUCLEOTIDE SEQUENCE [LARGE SCALE GENOMIC DNA]</scope>
    <source>
        <strain evidence="7">ZnDsv-02</strain>
    </source>
</reference>
<evidence type="ECO:0000256" key="6">
    <source>
        <dbReference type="SAM" id="Phobius"/>
    </source>
</evidence>
<dbReference type="PANTHER" id="PTHR34857">
    <property type="entry name" value="SLL0384 PROTEIN"/>
    <property type="match status" value="1"/>
</dbReference>
<dbReference type="EMBL" id="BLLL01000001">
    <property type="protein sequence ID" value="GFH62241.1"/>
    <property type="molecule type" value="Genomic_DNA"/>
</dbReference>
<feature type="transmembrane region" description="Helical" evidence="6">
    <location>
        <begin position="67"/>
        <end position="85"/>
    </location>
</feature>
<proteinExistence type="predicted"/>
<evidence type="ECO:0000256" key="5">
    <source>
        <dbReference type="ARBA" id="ARBA00023136"/>
    </source>
</evidence>
<accession>A0A6L2R3U5</accession>
<evidence type="ECO:0000256" key="1">
    <source>
        <dbReference type="ARBA" id="ARBA00004141"/>
    </source>
</evidence>
<name>A0A6L2R3U5_9BACT</name>
<dbReference type="GO" id="GO:0005886">
    <property type="term" value="C:plasma membrane"/>
    <property type="evidence" value="ECO:0007669"/>
    <property type="project" value="UniProtKB-ARBA"/>
</dbReference>